<comment type="function">
    <text evidence="2 9">Excises uracil residues from the DNA which can arise as a result of misincorporation of dUMP residues by DNA polymerase or due to deamination of cytosine.</text>
</comment>
<dbReference type="AlphaFoldDB" id="A0A1H3WJA2"/>
<comment type="subcellular location">
    <subcellularLocation>
        <location evidence="9">Cytoplasm</location>
    </subcellularLocation>
</comment>
<evidence type="ECO:0000313" key="11">
    <source>
        <dbReference type="EMBL" id="SDZ87205.1"/>
    </source>
</evidence>
<keyword evidence="7 9" id="KW-0378">Hydrolase</keyword>
<comment type="similarity">
    <text evidence="3 9">Belongs to the uracil-DNA glycosylase (UDG) superfamily. UNG family.</text>
</comment>
<dbReference type="InterPro" id="IPR005122">
    <property type="entry name" value="Uracil-DNA_glycosylase-like"/>
</dbReference>
<dbReference type="NCBIfam" id="NF003589">
    <property type="entry name" value="PRK05254.1-2"/>
    <property type="match status" value="1"/>
</dbReference>
<evidence type="ECO:0000256" key="2">
    <source>
        <dbReference type="ARBA" id="ARBA00002631"/>
    </source>
</evidence>
<dbReference type="HAMAP" id="MF_00148">
    <property type="entry name" value="UDG"/>
    <property type="match status" value="1"/>
</dbReference>
<dbReference type="InterPro" id="IPR036895">
    <property type="entry name" value="Uracil-DNA_glycosylase-like_sf"/>
</dbReference>
<dbReference type="GO" id="GO:0097510">
    <property type="term" value="P:base-excision repair, AP site formation via deaminated base removal"/>
    <property type="evidence" value="ECO:0007669"/>
    <property type="project" value="TreeGrafter"/>
</dbReference>
<evidence type="ECO:0000256" key="7">
    <source>
        <dbReference type="ARBA" id="ARBA00022801"/>
    </source>
</evidence>
<dbReference type="SUPFAM" id="SSF52141">
    <property type="entry name" value="Uracil-DNA glycosylase-like"/>
    <property type="match status" value="1"/>
</dbReference>
<keyword evidence="6 9" id="KW-0227">DNA damage</keyword>
<evidence type="ECO:0000256" key="9">
    <source>
        <dbReference type="HAMAP-Rule" id="MF_00148"/>
    </source>
</evidence>
<evidence type="ECO:0000256" key="5">
    <source>
        <dbReference type="ARBA" id="ARBA00018429"/>
    </source>
</evidence>
<gene>
    <name evidence="9" type="primary">ung</name>
    <name evidence="11" type="ORF">SAMN05443550_101278</name>
</gene>
<dbReference type="NCBIfam" id="TIGR00628">
    <property type="entry name" value="ung"/>
    <property type="match status" value="1"/>
</dbReference>
<dbReference type="Gene3D" id="3.40.470.10">
    <property type="entry name" value="Uracil-DNA glycosylase-like domain"/>
    <property type="match status" value="1"/>
</dbReference>
<dbReference type="FunFam" id="3.40.470.10:FF:000001">
    <property type="entry name" value="Uracil-DNA glycosylase"/>
    <property type="match status" value="1"/>
</dbReference>
<dbReference type="NCBIfam" id="NF003592">
    <property type="entry name" value="PRK05254.1-5"/>
    <property type="match status" value="1"/>
</dbReference>
<accession>A0A1H3WJA2</accession>
<evidence type="ECO:0000256" key="1">
    <source>
        <dbReference type="ARBA" id="ARBA00001400"/>
    </source>
</evidence>
<dbReference type="GO" id="GO:0004844">
    <property type="term" value="F:uracil DNA N-glycosylase activity"/>
    <property type="evidence" value="ECO:0007669"/>
    <property type="project" value="UniProtKB-UniRule"/>
</dbReference>
<sequence>MSAALEPGWLKVLEPEFKKQYMKDLKAFLVQEKEAGFTIFPKGPDIFNAFNYTPFDKVEVVILGQDPYHGEGQAHGLSFSVKKGVTVPPSLKNIYKELETDIEGFKTPGHGQLTQWAEEGVLLLNATLTVRAHQAGSHQGKGWEAFTDQAISRLSEQKTGLVFLLWGKFAQNKSILIDEKKHTVIKSAHPSPFSAYTGFFGSRPFSKTNAALIASGKKPINWQISE</sequence>
<keyword evidence="12" id="KW-1185">Reference proteome</keyword>
<dbReference type="Proteomes" id="UP000198850">
    <property type="component" value="Unassembled WGS sequence"/>
</dbReference>
<dbReference type="PANTHER" id="PTHR11264:SF0">
    <property type="entry name" value="URACIL-DNA GLYCOSYLASE"/>
    <property type="match status" value="1"/>
</dbReference>
<evidence type="ECO:0000313" key="12">
    <source>
        <dbReference type="Proteomes" id="UP000198850"/>
    </source>
</evidence>
<evidence type="ECO:0000259" key="10">
    <source>
        <dbReference type="SMART" id="SM00986"/>
    </source>
</evidence>
<dbReference type="PANTHER" id="PTHR11264">
    <property type="entry name" value="URACIL-DNA GLYCOSYLASE"/>
    <property type="match status" value="1"/>
</dbReference>
<keyword evidence="8 9" id="KW-0234">DNA repair</keyword>
<reference evidence="11 12" key="1">
    <citation type="submission" date="2016-10" db="EMBL/GenBank/DDBJ databases">
        <authorList>
            <person name="de Groot N.N."/>
        </authorList>
    </citation>
    <scope>NUCLEOTIDE SEQUENCE [LARGE SCALE GENOMIC DNA]</scope>
    <source>
        <strain evidence="11 12">DSM 19033</strain>
    </source>
</reference>
<dbReference type="EC" id="3.2.2.27" evidence="4 9"/>
<evidence type="ECO:0000256" key="8">
    <source>
        <dbReference type="ARBA" id="ARBA00023204"/>
    </source>
</evidence>
<dbReference type="CDD" id="cd10027">
    <property type="entry name" value="UDG-F1-like"/>
    <property type="match status" value="1"/>
</dbReference>
<dbReference type="NCBIfam" id="NF003588">
    <property type="entry name" value="PRK05254.1-1"/>
    <property type="match status" value="1"/>
</dbReference>
<dbReference type="SMART" id="SM00987">
    <property type="entry name" value="UreE_C"/>
    <property type="match status" value="1"/>
</dbReference>
<dbReference type="STRING" id="425514.SAMN05443550_101278"/>
<evidence type="ECO:0000256" key="4">
    <source>
        <dbReference type="ARBA" id="ARBA00012030"/>
    </source>
</evidence>
<organism evidence="11 12">
    <name type="scientific">Pedobacter hartonius</name>
    <dbReference type="NCBI Taxonomy" id="425514"/>
    <lineage>
        <taxon>Bacteria</taxon>
        <taxon>Pseudomonadati</taxon>
        <taxon>Bacteroidota</taxon>
        <taxon>Sphingobacteriia</taxon>
        <taxon>Sphingobacteriales</taxon>
        <taxon>Sphingobacteriaceae</taxon>
        <taxon>Pedobacter</taxon>
    </lineage>
</organism>
<dbReference type="Pfam" id="PF03167">
    <property type="entry name" value="UDG"/>
    <property type="match status" value="1"/>
</dbReference>
<feature type="active site" description="Proton acceptor" evidence="9">
    <location>
        <position position="66"/>
    </location>
</feature>
<evidence type="ECO:0000256" key="3">
    <source>
        <dbReference type="ARBA" id="ARBA00008184"/>
    </source>
</evidence>
<name>A0A1H3WJA2_9SPHI</name>
<dbReference type="RefSeq" id="WP_090554416.1">
    <property type="nucleotide sequence ID" value="NZ_FNRA01000001.1"/>
</dbReference>
<comment type="catalytic activity">
    <reaction evidence="1 9">
        <text>Hydrolyzes single-stranded DNA or mismatched double-stranded DNA and polynucleotides, releasing free uracil.</text>
        <dbReference type="EC" id="3.2.2.27"/>
    </reaction>
</comment>
<dbReference type="InterPro" id="IPR002043">
    <property type="entry name" value="UDG_fam1"/>
</dbReference>
<protein>
    <recommendedName>
        <fullName evidence="5 9">Uracil-DNA glycosylase</fullName>
        <shortName evidence="9">UDG</shortName>
        <ecNumber evidence="4 9">3.2.2.27</ecNumber>
    </recommendedName>
</protein>
<feature type="domain" description="Uracil-DNA glycosylase-like" evidence="10">
    <location>
        <begin position="51"/>
        <end position="212"/>
    </location>
</feature>
<dbReference type="NCBIfam" id="NF003591">
    <property type="entry name" value="PRK05254.1-4"/>
    <property type="match status" value="1"/>
</dbReference>
<keyword evidence="9" id="KW-0963">Cytoplasm</keyword>
<dbReference type="OrthoDB" id="9804372at2"/>
<dbReference type="SMART" id="SM00986">
    <property type="entry name" value="UDG"/>
    <property type="match status" value="1"/>
</dbReference>
<proteinExistence type="inferred from homology"/>
<dbReference type="EMBL" id="FNRA01000001">
    <property type="protein sequence ID" value="SDZ87205.1"/>
    <property type="molecule type" value="Genomic_DNA"/>
</dbReference>
<dbReference type="GO" id="GO:0005737">
    <property type="term" value="C:cytoplasm"/>
    <property type="evidence" value="ECO:0007669"/>
    <property type="project" value="UniProtKB-SubCell"/>
</dbReference>
<evidence type="ECO:0000256" key="6">
    <source>
        <dbReference type="ARBA" id="ARBA00022763"/>
    </source>
</evidence>